<dbReference type="GO" id="GO:0035251">
    <property type="term" value="F:UDP-glucosyltransferase activity"/>
    <property type="evidence" value="ECO:0000318"/>
    <property type="project" value="GO_Central"/>
</dbReference>
<dbReference type="HOGENOM" id="CLU_001724_3_2_1"/>
<dbReference type="Gramene" id="ERN19724">
    <property type="protein sequence ID" value="ERN19724"/>
    <property type="gene ID" value="AMTR_s00062p00206800"/>
</dbReference>
<evidence type="ECO:0000313" key="5">
    <source>
        <dbReference type="EMBL" id="ERN19724.1"/>
    </source>
</evidence>
<protein>
    <recommendedName>
        <fullName evidence="4">Glycosyltransferase</fullName>
        <ecNumber evidence="4">2.4.1.-</ecNumber>
    </recommendedName>
</protein>
<evidence type="ECO:0000256" key="2">
    <source>
        <dbReference type="ARBA" id="ARBA00022679"/>
    </source>
</evidence>
<evidence type="ECO:0000256" key="1">
    <source>
        <dbReference type="ARBA" id="ARBA00009995"/>
    </source>
</evidence>
<accession>U5DB27</accession>
<dbReference type="InterPro" id="IPR002213">
    <property type="entry name" value="UDP_glucos_trans"/>
</dbReference>
<dbReference type="EC" id="2.4.1.-" evidence="4"/>
<keyword evidence="6" id="KW-1185">Reference proteome</keyword>
<dbReference type="PANTHER" id="PTHR48048">
    <property type="entry name" value="GLYCOSYLTRANSFERASE"/>
    <property type="match status" value="1"/>
</dbReference>
<dbReference type="InterPro" id="IPR035595">
    <property type="entry name" value="UDP_glycos_trans_CS"/>
</dbReference>
<dbReference type="OMA" id="VEMPKNY"/>
<dbReference type="CDD" id="cd03784">
    <property type="entry name" value="GT1_Gtf-like"/>
    <property type="match status" value="1"/>
</dbReference>
<gene>
    <name evidence="5" type="ORF">AMTR_s00062p00206800</name>
</gene>
<dbReference type="SUPFAM" id="SSF53756">
    <property type="entry name" value="UDP-Glycosyltransferase/glycogen phosphorylase"/>
    <property type="match status" value="1"/>
</dbReference>
<dbReference type="InterPro" id="IPR050481">
    <property type="entry name" value="UDP-glycosyltransf_plant"/>
</dbReference>
<evidence type="ECO:0000256" key="4">
    <source>
        <dbReference type="RuleBase" id="RU362057"/>
    </source>
</evidence>
<keyword evidence="2 3" id="KW-0808">Transferase</keyword>
<name>U5DB27_AMBTC</name>
<dbReference type="Proteomes" id="UP000017836">
    <property type="component" value="Unassembled WGS sequence"/>
</dbReference>
<dbReference type="PROSITE" id="PS00375">
    <property type="entry name" value="UDPGT"/>
    <property type="match status" value="1"/>
</dbReference>
<dbReference type="AlphaFoldDB" id="U5DB27"/>
<reference evidence="6" key="1">
    <citation type="journal article" date="2013" name="Science">
        <title>The Amborella genome and the evolution of flowering plants.</title>
        <authorList>
            <consortium name="Amborella Genome Project"/>
        </authorList>
    </citation>
    <scope>NUCLEOTIDE SEQUENCE [LARGE SCALE GENOMIC DNA]</scope>
</reference>
<evidence type="ECO:0000256" key="3">
    <source>
        <dbReference type="RuleBase" id="RU003718"/>
    </source>
</evidence>
<comment type="similarity">
    <text evidence="1 3">Belongs to the UDP-glycosyltransferase family.</text>
</comment>
<dbReference type="FunFam" id="3.40.50.2000:FF:000056">
    <property type="entry name" value="Glycosyltransferase"/>
    <property type="match status" value="1"/>
</dbReference>
<sequence>MATQLVLFPSPAVGHLVSMVELAKRLLHHNPTAFSITILTTQSPFGPGAAATYIANISALFIGAHKQSIAEALKSLSPVRAFITDLFCTTILDTAAEAGVPAYNFFTSGASLLSLMLYLPTLHDQIASEFTDLKEPVAIPGMTPLPPLDMPTTLMNKTNDAYTWFLYTPAPSCLPGHPTPPVYAVGPLLNLDEQQPPASEPHECLKWLGTQPDGSVLFLCFGSWGAFEPAQAKEIALGLEQSGHRFLWSLRGPPKEKFSGPTNADLEVLLPEGFIDRTRERGMVWPTWVPQVAVLAHPAVGGFVSHCGWNSILESVWHGVPILAFPLYAEQRLNAWELVKDMGVGVGVGVGVGLGVGVDVEVDSGSCGLVKAEKLEKAVRRLMEAEEGQRVRRRGKELKEAARKAVEEGGPSYAALATVAGKWVQEK</sequence>
<dbReference type="EMBL" id="KI392068">
    <property type="protein sequence ID" value="ERN19724.1"/>
    <property type="molecule type" value="Genomic_DNA"/>
</dbReference>
<dbReference type="Pfam" id="PF00201">
    <property type="entry name" value="UDPGT"/>
    <property type="match status" value="1"/>
</dbReference>
<organism evidence="5 6">
    <name type="scientific">Amborella trichopoda</name>
    <dbReference type="NCBI Taxonomy" id="13333"/>
    <lineage>
        <taxon>Eukaryota</taxon>
        <taxon>Viridiplantae</taxon>
        <taxon>Streptophyta</taxon>
        <taxon>Embryophyta</taxon>
        <taxon>Tracheophyta</taxon>
        <taxon>Spermatophyta</taxon>
        <taxon>Magnoliopsida</taxon>
        <taxon>Amborellales</taxon>
        <taxon>Amborellaceae</taxon>
        <taxon>Amborella</taxon>
    </lineage>
</organism>
<proteinExistence type="inferred from homology"/>
<dbReference type="PANTHER" id="PTHR48048:SF45">
    <property type="entry name" value="GLYCOSYLTRANSFERASE"/>
    <property type="match status" value="1"/>
</dbReference>
<keyword evidence="3" id="KW-0328">Glycosyltransferase</keyword>
<dbReference type="eggNOG" id="KOG1192">
    <property type="taxonomic scope" value="Eukaryota"/>
</dbReference>
<dbReference type="Gene3D" id="3.40.50.2000">
    <property type="entry name" value="Glycogen Phosphorylase B"/>
    <property type="match status" value="2"/>
</dbReference>
<evidence type="ECO:0000313" key="6">
    <source>
        <dbReference type="Proteomes" id="UP000017836"/>
    </source>
</evidence>